<protein>
    <submittedName>
        <fullName evidence="6">Asparagine synthase</fullName>
    </submittedName>
</protein>
<dbReference type="GO" id="GO:0004066">
    <property type="term" value="F:asparagine synthase (glutamine-hydrolyzing) activity"/>
    <property type="evidence" value="ECO:0007669"/>
    <property type="project" value="InterPro"/>
</dbReference>
<feature type="region of interest" description="Disordered" evidence="4">
    <location>
        <begin position="506"/>
        <end position="538"/>
    </location>
</feature>
<dbReference type="InterPro" id="IPR017932">
    <property type="entry name" value="GATase_2_dom"/>
</dbReference>
<organism evidence="6 7">
    <name type="scientific">Streptomyces finlayi</name>
    <dbReference type="NCBI Taxonomy" id="67296"/>
    <lineage>
        <taxon>Bacteria</taxon>
        <taxon>Bacillati</taxon>
        <taxon>Actinomycetota</taxon>
        <taxon>Actinomycetes</taxon>
        <taxon>Kitasatosporales</taxon>
        <taxon>Streptomycetaceae</taxon>
        <taxon>Streptomyces</taxon>
    </lineage>
</organism>
<dbReference type="CDD" id="cd01991">
    <property type="entry name" value="Asn_synthase_B_C"/>
    <property type="match status" value="1"/>
</dbReference>
<dbReference type="SUPFAM" id="SSF52402">
    <property type="entry name" value="Adenine nucleotide alpha hydrolases-like"/>
    <property type="match status" value="1"/>
</dbReference>
<evidence type="ECO:0000313" key="7">
    <source>
        <dbReference type="Proteomes" id="UP000515307"/>
    </source>
</evidence>
<gene>
    <name evidence="6" type="ORF">F0344_21145</name>
</gene>
<dbReference type="KEGG" id="sfiy:F0344_21145"/>
<evidence type="ECO:0000256" key="1">
    <source>
        <dbReference type="ARBA" id="ARBA00022598"/>
    </source>
</evidence>
<proteinExistence type="predicted"/>
<dbReference type="GO" id="GO:0006529">
    <property type="term" value="P:asparagine biosynthetic process"/>
    <property type="evidence" value="ECO:0007669"/>
    <property type="project" value="InterPro"/>
</dbReference>
<evidence type="ECO:0000313" key="6">
    <source>
        <dbReference type="EMBL" id="QNE76791.1"/>
    </source>
</evidence>
<dbReference type="AlphaFoldDB" id="A0A7G7BN76"/>
<dbReference type="SUPFAM" id="SSF56235">
    <property type="entry name" value="N-terminal nucleophile aminohydrolases (Ntn hydrolases)"/>
    <property type="match status" value="1"/>
</dbReference>
<dbReference type="GO" id="GO:0005524">
    <property type="term" value="F:ATP binding"/>
    <property type="evidence" value="ECO:0007669"/>
    <property type="project" value="UniProtKB-KW"/>
</dbReference>
<dbReference type="InterPro" id="IPR029055">
    <property type="entry name" value="Ntn_hydrolases_N"/>
</dbReference>
<dbReference type="Proteomes" id="UP000515307">
    <property type="component" value="Chromosome"/>
</dbReference>
<dbReference type="Pfam" id="PF13537">
    <property type="entry name" value="GATase_7"/>
    <property type="match status" value="1"/>
</dbReference>
<keyword evidence="3" id="KW-0067">ATP-binding</keyword>
<evidence type="ECO:0000259" key="5">
    <source>
        <dbReference type="PROSITE" id="PS51278"/>
    </source>
</evidence>
<evidence type="ECO:0000256" key="2">
    <source>
        <dbReference type="ARBA" id="ARBA00022741"/>
    </source>
</evidence>
<accession>A0A7G7BN76</accession>
<dbReference type="GO" id="GO:0005829">
    <property type="term" value="C:cytosol"/>
    <property type="evidence" value="ECO:0007669"/>
    <property type="project" value="TreeGrafter"/>
</dbReference>
<evidence type="ECO:0000256" key="4">
    <source>
        <dbReference type="SAM" id="MobiDB-lite"/>
    </source>
</evidence>
<dbReference type="InterPro" id="IPR001962">
    <property type="entry name" value="Asn_synthase"/>
</dbReference>
<dbReference type="InterPro" id="IPR050795">
    <property type="entry name" value="Asn_Synthetase"/>
</dbReference>
<dbReference type="PROSITE" id="PS51278">
    <property type="entry name" value="GATASE_TYPE_2"/>
    <property type="match status" value="1"/>
</dbReference>
<dbReference type="Gene3D" id="3.40.50.620">
    <property type="entry name" value="HUPs"/>
    <property type="match status" value="1"/>
</dbReference>
<dbReference type="Pfam" id="PF00733">
    <property type="entry name" value="Asn_synthase"/>
    <property type="match status" value="2"/>
</dbReference>
<evidence type="ECO:0000256" key="3">
    <source>
        <dbReference type="ARBA" id="ARBA00022840"/>
    </source>
</evidence>
<dbReference type="PANTHER" id="PTHR11772">
    <property type="entry name" value="ASPARAGINE SYNTHETASE"/>
    <property type="match status" value="1"/>
</dbReference>
<dbReference type="InterPro" id="IPR014729">
    <property type="entry name" value="Rossmann-like_a/b/a_fold"/>
</dbReference>
<feature type="domain" description="Glutamine amidotransferase type-2" evidence="5">
    <location>
        <begin position="1"/>
        <end position="195"/>
    </location>
</feature>
<sequence length="538" mass="57942">MSAQESPAAYGFLVSAQLDGDRVLGAAHATQGTTTGFRERLRTQTVTASLVHAPAISPEPALARDADVAVLAVGEIYNGDDLRSVLPSADADAGDAHLLLQLFHRYGMHAFRLVNGRFAAVVATGQSVYLATDHAGSVPLYIRPGRGEVFASTEAKTLARHGGPMGLPVPSARRVRRLAGVYQVPAGTVLAIDLKTGTTDAHRTWAPALSRRIVDEDEAVESLRQVLDTAVRSRLGPDGPPLVVLSGGIDSSGVAALAHRAAGALDTVSMGTETSDEFPQARVVADHLGSHHRELTLQTSDLLSRLPHTIWSAESLDPDIIEYLLPLNALYGTLKGPQRRILTGYGADIPLAGMHREDRLPDLDSAVAYDMATFDGLNEMSPVLSTMYGHWTTHPYWDREVLDHLVSLEAGLKRRYGRDKWVLRAAMTELLPHETVTRPKLGVHEGSGTTSAFSLVLSEHGVPEESVPSAKRQVVQELFDRTVVNGEHPDHVSTWDVVGEVADQFTERRTVPSARRPEGSPHLHAAPVPADQPAPEGE</sequence>
<reference evidence="7" key="1">
    <citation type="submission" date="2019-10" db="EMBL/GenBank/DDBJ databases">
        <title>Antimicrobial potential of Antarctic Bacteria.</title>
        <authorList>
            <person name="Benaud N."/>
            <person name="Edwards R.J."/>
            <person name="Ferrari B.C."/>
        </authorList>
    </citation>
    <scope>NUCLEOTIDE SEQUENCE [LARGE SCALE GENOMIC DNA]</scope>
    <source>
        <strain evidence="7">NBSH44</strain>
    </source>
</reference>
<keyword evidence="1" id="KW-0436">Ligase</keyword>
<dbReference type="EMBL" id="CP045702">
    <property type="protein sequence ID" value="QNE76791.1"/>
    <property type="molecule type" value="Genomic_DNA"/>
</dbReference>
<name>A0A7G7BN76_9ACTN</name>
<keyword evidence="2" id="KW-0547">Nucleotide-binding</keyword>
<dbReference type="Gene3D" id="3.60.20.10">
    <property type="entry name" value="Glutamine Phosphoribosylpyrophosphate, subunit 1, domain 1"/>
    <property type="match status" value="1"/>
</dbReference>
<dbReference type="PANTHER" id="PTHR11772:SF2">
    <property type="entry name" value="ASPARAGINE SYNTHETASE [GLUTAMINE-HYDROLYZING]"/>
    <property type="match status" value="1"/>
</dbReference>
<keyword evidence="7" id="KW-1185">Reference proteome</keyword>
<feature type="compositionally biased region" description="Basic and acidic residues" evidence="4">
    <location>
        <begin position="506"/>
        <end position="521"/>
    </location>
</feature>